<dbReference type="EMBL" id="LLXZ01000185">
    <property type="protein sequence ID" value="KRQ98202.1"/>
    <property type="molecule type" value="Genomic_DNA"/>
</dbReference>
<organism evidence="1 2">
    <name type="scientific">Bradyrhizobium jicamae</name>
    <dbReference type="NCBI Taxonomy" id="280332"/>
    <lineage>
        <taxon>Bacteria</taxon>
        <taxon>Pseudomonadati</taxon>
        <taxon>Pseudomonadota</taxon>
        <taxon>Alphaproteobacteria</taxon>
        <taxon>Hyphomicrobiales</taxon>
        <taxon>Nitrobacteraceae</taxon>
        <taxon>Bradyrhizobium</taxon>
    </lineage>
</organism>
<accession>A0A0R3KRY5</accession>
<dbReference type="STRING" id="280332.CQ12_29640"/>
<dbReference type="RefSeq" id="WP_057839126.1">
    <property type="nucleotide sequence ID" value="NZ_LLXZ01000185.1"/>
</dbReference>
<gene>
    <name evidence="1" type="ORF">CQ12_29640</name>
</gene>
<comment type="caution">
    <text evidence="1">The sequence shown here is derived from an EMBL/GenBank/DDBJ whole genome shotgun (WGS) entry which is preliminary data.</text>
</comment>
<dbReference type="AlphaFoldDB" id="A0A0R3KRY5"/>
<name>A0A0R3KRY5_9BRAD</name>
<dbReference type="Proteomes" id="UP000050863">
    <property type="component" value="Unassembled WGS sequence"/>
</dbReference>
<proteinExistence type="predicted"/>
<sequence>MLNSLTRLAIEANSVIALRMMKLMLGGKRAARREARLMVNEKIDTALKASRSLIGGASAEEIIAQYRRRVAANAKRLGKVRTAKKIRRRK</sequence>
<evidence type="ECO:0000313" key="2">
    <source>
        <dbReference type="Proteomes" id="UP000050863"/>
    </source>
</evidence>
<keyword evidence="2" id="KW-1185">Reference proteome</keyword>
<evidence type="ECO:0000313" key="1">
    <source>
        <dbReference type="EMBL" id="KRQ98202.1"/>
    </source>
</evidence>
<dbReference type="OrthoDB" id="8239638at2"/>
<reference evidence="1 2" key="1">
    <citation type="submission" date="2014-03" db="EMBL/GenBank/DDBJ databases">
        <title>Bradyrhizobium valentinum sp. nov., isolated from effective nodules of Lupinus mariae-josephae, a lupine endemic of basic-lime soils in Eastern Spain.</title>
        <authorList>
            <person name="Duran D."/>
            <person name="Rey L."/>
            <person name="Navarro A."/>
            <person name="Busquets A."/>
            <person name="Imperial J."/>
            <person name="Ruiz-Argueso T."/>
        </authorList>
    </citation>
    <scope>NUCLEOTIDE SEQUENCE [LARGE SCALE GENOMIC DNA]</scope>
    <source>
        <strain evidence="1 2">PAC68</strain>
    </source>
</reference>
<protein>
    <submittedName>
        <fullName evidence="1">Uncharacterized protein</fullName>
    </submittedName>
</protein>